<dbReference type="Pfam" id="PF10706">
    <property type="entry name" value="Aminoglyc_resit"/>
    <property type="match status" value="1"/>
</dbReference>
<dbReference type="RefSeq" id="WP_378526979.1">
    <property type="nucleotide sequence ID" value="NZ_JBHSNS010000002.1"/>
</dbReference>
<protein>
    <submittedName>
        <fullName evidence="1">Nucleotidyltransferase domain-containing protein</fullName>
    </submittedName>
</protein>
<sequence length="47" mass="5080">MPLGRYPPVPCLSVAQQQAFHSGDEHRPQDAHDLPILATLAAERSGT</sequence>
<organism evidence="1 2">
    <name type="scientific">Nocardioides vastitatis</name>
    <dbReference type="NCBI Taxonomy" id="2568655"/>
    <lineage>
        <taxon>Bacteria</taxon>
        <taxon>Bacillati</taxon>
        <taxon>Actinomycetota</taxon>
        <taxon>Actinomycetes</taxon>
        <taxon>Propionibacteriales</taxon>
        <taxon>Nocardioidaceae</taxon>
        <taxon>Nocardioides</taxon>
    </lineage>
</organism>
<dbReference type="EMBL" id="JBHSNS010000002">
    <property type="protein sequence ID" value="MFC5728610.1"/>
    <property type="molecule type" value="Genomic_DNA"/>
</dbReference>
<comment type="caution">
    <text evidence="1">The sequence shown here is derived from an EMBL/GenBank/DDBJ whole genome shotgun (WGS) entry which is preliminary data.</text>
</comment>
<gene>
    <name evidence="1" type="ORF">ACFPQB_06740</name>
</gene>
<reference evidence="2" key="1">
    <citation type="journal article" date="2019" name="Int. J. Syst. Evol. Microbiol.">
        <title>The Global Catalogue of Microorganisms (GCM) 10K type strain sequencing project: providing services to taxonomists for standard genome sequencing and annotation.</title>
        <authorList>
            <consortium name="The Broad Institute Genomics Platform"/>
            <consortium name="The Broad Institute Genome Sequencing Center for Infectious Disease"/>
            <person name="Wu L."/>
            <person name="Ma J."/>
        </authorList>
    </citation>
    <scope>NUCLEOTIDE SEQUENCE [LARGE SCALE GENOMIC DNA]</scope>
    <source>
        <strain evidence="2">YIM 94188</strain>
    </source>
</reference>
<accession>A0ABW0ZJE7</accession>
<evidence type="ECO:0000313" key="2">
    <source>
        <dbReference type="Proteomes" id="UP001596072"/>
    </source>
</evidence>
<dbReference type="InterPro" id="IPR019646">
    <property type="entry name" value="Aminoglyc_AdlTrfase"/>
</dbReference>
<dbReference type="Gene3D" id="3.30.460.40">
    <property type="match status" value="1"/>
</dbReference>
<evidence type="ECO:0000313" key="1">
    <source>
        <dbReference type="EMBL" id="MFC5728610.1"/>
    </source>
</evidence>
<keyword evidence="2" id="KW-1185">Reference proteome</keyword>
<dbReference type="Proteomes" id="UP001596072">
    <property type="component" value="Unassembled WGS sequence"/>
</dbReference>
<name>A0ABW0ZJE7_9ACTN</name>
<proteinExistence type="predicted"/>